<dbReference type="EMBL" id="CP043875">
    <property type="protein sequence ID" value="WOF15392.1"/>
    <property type="molecule type" value="Genomic_DNA"/>
</dbReference>
<dbReference type="InterPro" id="IPR036291">
    <property type="entry name" value="NAD(P)-bd_dom_sf"/>
</dbReference>
<sequence length="292" mass="32513">MKILILGASGMLGHKLIQTASEKFETFGTFRKKPSEYTIKHVFSNLNPLYDVDADNISDIESAIKSSNPDVVVNCIGIVKQLPEAKDSIQSIKINALFPHQVAKICREKGIRFIHISTDCVFSGKNGNYLESDFADADDLYGRTKYLGEVTGPGCLTLRTSIVGRELKGSNGLFEWFFSQNGKQVDGYKKAVFSGLTTNALSEIICEITLNHPKLEGLYHVSSEPVDKYSLLSLVKEKYGLNIQIVPDESVVCDKSLNSQKFKEDTGISIPLWADMIGEIYLDKTPYDIIRR</sequence>
<dbReference type="PANTHER" id="PTHR10491">
    <property type="entry name" value="DTDP-4-DEHYDRORHAMNOSE REDUCTASE"/>
    <property type="match status" value="1"/>
</dbReference>
<gene>
    <name evidence="2" type="ORF">F1737_01180</name>
</gene>
<dbReference type="RefSeq" id="WP_317136962.1">
    <property type="nucleotide sequence ID" value="NZ_CP043875.1"/>
</dbReference>
<dbReference type="KEGG" id="mefw:F1737_01180"/>
<dbReference type="GO" id="GO:0008831">
    <property type="term" value="F:dTDP-4-dehydrorhamnose reductase activity"/>
    <property type="evidence" value="ECO:0007669"/>
    <property type="project" value="TreeGrafter"/>
</dbReference>
<dbReference type="GO" id="GO:0005829">
    <property type="term" value="C:cytosol"/>
    <property type="evidence" value="ECO:0007669"/>
    <property type="project" value="TreeGrafter"/>
</dbReference>
<dbReference type="InterPro" id="IPR029903">
    <property type="entry name" value="RmlD-like-bd"/>
</dbReference>
<name>A0AA97FB98_9EURY</name>
<organism evidence="2 3">
    <name type="scientific">Methanochimaera problematica</name>
    <dbReference type="NCBI Taxonomy" id="2609417"/>
    <lineage>
        <taxon>Archaea</taxon>
        <taxon>Methanobacteriati</taxon>
        <taxon>Methanobacteriota</taxon>
        <taxon>Stenosarchaea group</taxon>
        <taxon>Methanomicrobia</taxon>
        <taxon>Methanomicrobiales</taxon>
        <taxon>Methanomicrobiaceae</taxon>
        <taxon>Methanochimaera</taxon>
    </lineage>
</organism>
<protein>
    <submittedName>
        <fullName evidence="2">SDR family oxidoreductase</fullName>
    </submittedName>
</protein>
<dbReference type="AlphaFoldDB" id="A0AA97FB98"/>
<evidence type="ECO:0000313" key="2">
    <source>
        <dbReference type="EMBL" id="WOF15392.1"/>
    </source>
</evidence>
<dbReference type="Proteomes" id="UP001301797">
    <property type="component" value="Chromosome"/>
</dbReference>
<dbReference type="GeneID" id="85228740"/>
<proteinExistence type="predicted"/>
<accession>A0AA97FB98</accession>
<dbReference type="PANTHER" id="PTHR10491:SF4">
    <property type="entry name" value="METHIONINE ADENOSYLTRANSFERASE 2 SUBUNIT BETA"/>
    <property type="match status" value="1"/>
</dbReference>
<feature type="domain" description="RmlD-like substrate binding" evidence="1">
    <location>
        <begin position="1"/>
        <end position="229"/>
    </location>
</feature>
<dbReference type="Gene3D" id="3.40.50.720">
    <property type="entry name" value="NAD(P)-binding Rossmann-like Domain"/>
    <property type="match status" value="1"/>
</dbReference>
<reference evidence="2 3" key="1">
    <citation type="submission" date="2019-09" db="EMBL/GenBank/DDBJ databases">
        <title>The complete genome of Methanoplanus sp. FWC-SCC4.</title>
        <authorList>
            <person name="Chen S.-C."/>
            <person name="Zhou Y.-Z."/>
            <person name="Lai M.-C."/>
        </authorList>
    </citation>
    <scope>NUCLEOTIDE SEQUENCE [LARGE SCALE GENOMIC DNA]</scope>
    <source>
        <strain evidence="2 3">FWC-SCC4</strain>
    </source>
</reference>
<evidence type="ECO:0000259" key="1">
    <source>
        <dbReference type="Pfam" id="PF04321"/>
    </source>
</evidence>
<dbReference type="CDD" id="cd05254">
    <property type="entry name" value="dTDP_HR_like_SDR_e"/>
    <property type="match status" value="1"/>
</dbReference>
<evidence type="ECO:0000313" key="3">
    <source>
        <dbReference type="Proteomes" id="UP001301797"/>
    </source>
</evidence>
<dbReference type="InterPro" id="IPR005913">
    <property type="entry name" value="dTDP_dehydrorham_reduct"/>
</dbReference>
<dbReference type="SUPFAM" id="SSF51735">
    <property type="entry name" value="NAD(P)-binding Rossmann-fold domains"/>
    <property type="match status" value="1"/>
</dbReference>
<dbReference type="Pfam" id="PF04321">
    <property type="entry name" value="RmlD_sub_bind"/>
    <property type="match status" value="1"/>
</dbReference>
<keyword evidence="3" id="KW-1185">Reference proteome</keyword>
<dbReference type="GO" id="GO:0019305">
    <property type="term" value="P:dTDP-rhamnose biosynthetic process"/>
    <property type="evidence" value="ECO:0007669"/>
    <property type="project" value="TreeGrafter"/>
</dbReference>